<keyword evidence="1" id="KW-1133">Transmembrane helix</keyword>
<protein>
    <recommendedName>
        <fullName evidence="4">Tetratricopeptide repeat-containing protein</fullName>
    </recommendedName>
</protein>
<dbReference type="OrthoDB" id="7431909at2"/>
<evidence type="ECO:0000313" key="3">
    <source>
        <dbReference type="Proteomes" id="UP000199236"/>
    </source>
</evidence>
<dbReference type="Gene3D" id="1.25.40.10">
    <property type="entry name" value="Tetratricopeptide repeat domain"/>
    <property type="match status" value="1"/>
</dbReference>
<keyword evidence="1" id="KW-0472">Membrane</keyword>
<dbReference type="Proteomes" id="UP000199236">
    <property type="component" value="Unassembled WGS sequence"/>
</dbReference>
<evidence type="ECO:0000313" key="2">
    <source>
        <dbReference type="EMBL" id="SFO66512.1"/>
    </source>
</evidence>
<gene>
    <name evidence="2" type="ORF">SAMN04488056_110135</name>
</gene>
<keyword evidence="1" id="KW-0812">Transmembrane</keyword>
<dbReference type="RefSeq" id="WP_139229304.1">
    <property type="nucleotide sequence ID" value="NZ_FOVR01000010.1"/>
</dbReference>
<evidence type="ECO:0000256" key="1">
    <source>
        <dbReference type="SAM" id="Phobius"/>
    </source>
</evidence>
<dbReference type="EMBL" id="FOVR01000010">
    <property type="protein sequence ID" value="SFO66512.1"/>
    <property type="molecule type" value="Genomic_DNA"/>
</dbReference>
<organism evidence="2 3">
    <name type="scientific">Cohaesibacter marisflavi</name>
    <dbReference type="NCBI Taxonomy" id="655353"/>
    <lineage>
        <taxon>Bacteria</taxon>
        <taxon>Pseudomonadati</taxon>
        <taxon>Pseudomonadota</taxon>
        <taxon>Alphaproteobacteria</taxon>
        <taxon>Hyphomicrobiales</taxon>
        <taxon>Cohaesibacteraceae</taxon>
    </lineage>
</organism>
<accession>A0A1I5J193</accession>
<dbReference type="SUPFAM" id="SSF48452">
    <property type="entry name" value="TPR-like"/>
    <property type="match status" value="1"/>
</dbReference>
<reference evidence="2 3" key="1">
    <citation type="submission" date="2016-10" db="EMBL/GenBank/DDBJ databases">
        <authorList>
            <person name="de Groot N.N."/>
        </authorList>
    </citation>
    <scope>NUCLEOTIDE SEQUENCE [LARGE SCALE GENOMIC DNA]</scope>
    <source>
        <strain evidence="2 3">CGMCC 1.9157</strain>
    </source>
</reference>
<keyword evidence="3" id="KW-1185">Reference proteome</keyword>
<evidence type="ECO:0008006" key="4">
    <source>
        <dbReference type="Google" id="ProtNLM"/>
    </source>
</evidence>
<sequence length="1335" mass="144903">MTETARQFALKYDQVCSPIRSLAGGLGRGLASFILLCLLFVSVFASHSFAQQIDGGADGSQTGELEIVTTQEEGFGRIILNFKGRNLLPGYSIKQENSIFVIRFDESVNSSPVMSLPTILPDYVTVARLDPDGQGIRIALKPNVRINTMEAGERLYIDLLPTSWTGLPPSLPPEVVRELAKRAEEALRLARSLEQAKKGSQVRPKLDLRIGDHPTFTRAAFIWNIPFDSTFERQGPEVRVFFNHKADADLSKLRAELPPLVSDIQMSHENGGTLFRIFVAPTSDVRAFREDDSYIVDITGDKVLFQAQGAEDSITRAVSSPGDSGVLIANGTGGSADAAAPAGNNRLADANNWPAADTNNAADEVILGPGPNGESQDNALFANSQVTEPIAPTVAGAADPNAQNAALNGAPDERYLAIPPAAAEVEAVNPPSMSGATAKVEAPSELVPAPAQVSTPTPSPVVIEETTVPNVDVMPVAPEQQQAQMPIAQAGTTQEQVLPGEESISGAANAERMTGALPDLTAQMLPVEAKAFGRSVRLFFPFKNPTASAVFKKSGVIWAVFDTPLGLDVSAARGQLNAIADDLEVWRSGRIAVLRIPLKNSRLVTFSPEGYGWLLTIGDMVVEPTKPLHMARTKISGGRSAMRVKFEGTGSILKLRDPGTGENIHVVTGLGPARGFVKSQQLVDFATLVSAHGIALTERVDDLQVARDGGFIYISSSNGLTLSNSGAAKVDLSGLTSGNGTVRETYLNLESLIAPSPTVFTRERQALEAKVSQFDDQMAIQSEMALAKLLLANGYGTEALGHLQIIEDTAPEFARGRGFRTLFAAAELFSGRPDSAFRRLNHPEFDNDADASVWRGLAAARSGRWREAEDALDLASTVAQDYSIHVRNMMLLDGVEISLLDQQFGSASAALAEVNPAYLDQEGVARYNLLRGKIAVARNESAEALEAFKTARETRYLPIATDAWLQEIKLKNQEKQLTNDEAIDELEGLTTIWRGDDVELNALRSLAHLYVDKGEFRNAFETLKAATSSDAASDVTRVLQEEMNGVFSSLFLDGKVDELSAIKALSLYYDFRELTPVGRRGDEMVRRLADKLVEVDLLDRAEELLKHQVDNRLKGAARSQIAADLAVIYLLDRKPNKALDVLRRTRQSQLPLSLERQRRLVEAKALAELNKVDLALDLIKPLQGGDVEQLRADILWRSKRWQDTAEQIEQMMGDRWSVPDPLDQDEQTNILRAGIAYSLSDDRLGLDRLRRKYAKMMSDTPVSGAFDVVTLPIEQRSGQEFQAIAQEIAGISTMERFLKEYRSRYLQPNGGAGNVAEQAVPAANAAGNGETAPQA</sequence>
<proteinExistence type="predicted"/>
<name>A0A1I5J193_9HYPH</name>
<dbReference type="InterPro" id="IPR011990">
    <property type="entry name" value="TPR-like_helical_dom_sf"/>
</dbReference>
<dbReference type="STRING" id="655353.SAMN04488056_110135"/>
<feature type="transmembrane region" description="Helical" evidence="1">
    <location>
        <begin position="30"/>
        <end position="50"/>
    </location>
</feature>